<keyword evidence="4" id="KW-1185">Reference proteome</keyword>
<dbReference type="GO" id="GO:0005615">
    <property type="term" value="C:extracellular space"/>
    <property type="evidence" value="ECO:0007669"/>
    <property type="project" value="TreeGrafter"/>
</dbReference>
<dbReference type="PANTHER" id="PTHR10504:SF144">
    <property type="entry name" value="BPI1 DOMAIN-CONTAINING PROTEIN"/>
    <property type="match status" value="1"/>
</dbReference>
<dbReference type="AlphaFoldDB" id="A0A914SEG7"/>
<evidence type="ECO:0000259" key="3">
    <source>
        <dbReference type="Pfam" id="PF02886"/>
    </source>
</evidence>
<feature type="signal peptide" evidence="2">
    <location>
        <begin position="1"/>
        <end position="27"/>
    </location>
</feature>
<dbReference type="InterPro" id="IPR001124">
    <property type="entry name" value="Lipid-bd_serum_glycop_C"/>
</dbReference>
<dbReference type="GO" id="GO:0008289">
    <property type="term" value="F:lipid binding"/>
    <property type="evidence" value="ECO:0007669"/>
    <property type="project" value="InterPro"/>
</dbReference>
<dbReference type="InterPro" id="IPR017943">
    <property type="entry name" value="Bactericidal_perm-incr_a/b_dom"/>
</dbReference>
<protein>
    <submittedName>
        <fullName evidence="5">Lipid-binding serum glycoprotein C-terminal domain-containing protein</fullName>
    </submittedName>
</protein>
<feature type="domain" description="Lipid-binding serum glycoprotein C-terminal" evidence="3">
    <location>
        <begin position="241"/>
        <end position="311"/>
    </location>
</feature>
<dbReference type="Proteomes" id="UP000887564">
    <property type="component" value="Unplaced"/>
</dbReference>
<reference evidence="5" key="1">
    <citation type="submission" date="2022-11" db="UniProtKB">
        <authorList>
            <consortium name="WormBaseParasite"/>
        </authorList>
    </citation>
    <scope>IDENTIFICATION</scope>
</reference>
<dbReference type="Gene3D" id="3.15.10.10">
    <property type="entry name" value="Bactericidal permeability-increasing protein, domain 1"/>
    <property type="match status" value="1"/>
</dbReference>
<feature type="compositionally biased region" description="Acidic residues" evidence="1">
    <location>
        <begin position="317"/>
        <end position="337"/>
    </location>
</feature>
<dbReference type="Gene3D" id="3.15.20.10">
    <property type="entry name" value="Bactericidal permeability-increasing protein, domain 2"/>
    <property type="match status" value="1"/>
</dbReference>
<proteinExistence type="predicted"/>
<keyword evidence="2" id="KW-0732">Signal</keyword>
<evidence type="ECO:0000256" key="1">
    <source>
        <dbReference type="SAM" id="MobiDB-lite"/>
    </source>
</evidence>
<evidence type="ECO:0000313" key="5">
    <source>
        <dbReference type="WBParaSite" id="PEQ_0001244601-mRNA-1"/>
    </source>
</evidence>
<dbReference type="Pfam" id="PF02886">
    <property type="entry name" value="LBP_BPI_CETP_C"/>
    <property type="match status" value="1"/>
</dbReference>
<evidence type="ECO:0000313" key="4">
    <source>
        <dbReference type="Proteomes" id="UP000887564"/>
    </source>
</evidence>
<dbReference type="SUPFAM" id="SSF55394">
    <property type="entry name" value="Bactericidal permeability-increasing protein, BPI"/>
    <property type="match status" value="2"/>
</dbReference>
<dbReference type="PANTHER" id="PTHR10504">
    <property type="entry name" value="BACTERICIDAL PERMEABILITY-INCREASING BPI PROTEIN-RELATED"/>
    <property type="match status" value="1"/>
</dbReference>
<dbReference type="WBParaSite" id="PEQ_0001244601-mRNA-1">
    <property type="protein sequence ID" value="PEQ_0001244601-mRNA-1"/>
    <property type="gene ID" value="PEQ_0001244601"/>
</dbReference>
<evidence type="ECO:0000256" key="2">
    <source>
        <dbReference type="SAM" id="SignalP"/>
    </source>
</evidence>
<sequence length="440" mass="47181">MPDLLWMHLTQELFQLVAVLLSTVCTGEDASGAHAGFVSGRAHVNAYSTDARSHVGARNVDQITLCRFRTTVSGNLGGQIVVLLPLVLSGIVHVNAHQVSVTVQLALERSLSGSPSIRIVGCSASVGYVDAYIQNGGLIGDICSSPQCQKPKQQSSAVVLHGLQLMRTRRVAPMAIPLPGNPCAGCPDPENKEQLNAVQDLLKALDIVRFAHPIFGRNKLSDIVLTTQILRTYATPNDYTVELNGEFSPSGRGGTPFSPFAMYFPQAVGNSMADALLSDFTINSLIYQMQKKGFISFRVGPETPKIGELLKTTCADDDYSSESFEDPGVEIDDEGESTTEVTTTETSALRRRKREEGDDDGEEALLADLGICIGDIMPAMVNDALANGFTVDVPTSGLPVSFVRPQIRIVDHAILFSADLIVSASLLGTDGESKACRNQK</sequence>
<dbReference type="InterPro" id="IPR032942">
    <property type="entry name" value="BPI/LBP/Plunc"/>
</dbReference>
<name>A0A914SEG7_PAREQ</name>
<feature type="chain" id="PRO_5038047708" evidence="2">
    <location>
        <begin position="28"/>
        <end position="440"/>
    </location>
</feature>
<feature type="region of interest" description="Disordered" evidence="1">
    <location>
        <begin position="317"/>
        <end position="360"/>
    </location>
</feature>
<organism evidence="4 5">
    <name type="scientific">Parascaris equorum</name>
    <name type="common">Equine roundworm</name>
    <dbReference type="NCBI Taxonomy" id="6256"/>
    <lineage>
        <taxon>Eukaryota</taxon>
        <taxon>Metazoa</taxon>
        <taxon>Ecdysozoa</taxon>
        <taxon>Nematoda</taxon>
        <taxon>Chromadorea</taxon>
        <taxon>Rhabditida</taxon>
        <taxon>Spirurina</taxon>
        <taxon>Ascaridomorpha</taxon>
        <taxon>Ascaridoidea</taxon>
        <taxon>Ascarididae</taxon>
        <taxon>Parascaris</taxon>
    </lineage>
</organism>
<accession>A0A914SEG7</accession>